<evidence type="ECO:0000313" key="2">
    <source>
        <dbReference type="EMBL" id="VNP55729.1"/>
    </source>
</evidence>
<protein>
    <submittedName>
        <fullName evidence="1">Uncharacterized protein</fullName>
    </submittedName>
</protein>
<sequence length="110" mass="12985">MKREVISNGNDGPSQEILIFTKQIRHWILSDQVISGKRKLFFREDTPKEILDLYENIKSKLDFAYQEVHSNNGLKNMKNRIIDVFEVVNRLLVITVENPDFEDLRVNHTQ</sequence>
<gene>
    <name evidence="2" type="ORF">SAMEA2658744_01516</name>
    <name evidence="1" type="ORF">SAMEA2796746_00420</name>
</gene>
<evidence type="ECO:0000313" key="1">
    <source>
        <dbReference type="EMBL" id="VNP14875.1"/>
    </source>
</evidence>
<reference evidence="1" key="1">
    <citation type="submission" date="2019-04" db="EMBL/GenBank/DDBJ databases">
        <authorList>
            <consortium name="Pathogen Informatics"/>
        </authorList>
    </citation>
    <scope>NUCLEOTIDE SEQUENCE</scope>
    <source>
        <strain evidence="1">GPSC156</strain>
        <strain evidence="2">GPSC56</strain>
    </source>
</reference>
<organism evidence="1">
    <name type="scientific">Streptococcus pneumoniae</name>
    <dbReference type="NCBI Taxonomy" id="1313"/>
    <lineage>
        <taxon>Bacteria</taxon>
        <taxon>Bacillati</taxon>
        <taxon>Bacillota</taxon>
        <taxon>Bacilli</taxon>
        <taxon>Lactobacillales</taxon>
        <taxon>Streptococcaceae</taxon>
        <taxon>Streptococcus</taxon>
    </lineage>
</organism>
<dbReference type="EMBL" id="CAATGL010000007">
    <property type="protein sequence ID" value="VNP55729.1"/>
    <property type="molecule type" value="Genomic_DNA"/>
</dbReference>
<dbReference type="EMBL" id="CAATGA010000002">
    <property type="protein sequence ID" value="VNP14875.1"/>
    <property type="molecule type" value="Genomic_DNA"/>
</dbReference>
<dbReference type="AlphaFoldDB" id="A0A4J1S627"/>
<name>A0A4J1S627_STREE</name>
<proteinExistence type="predicted"/>
<accession>A0A4J1S627</accession>